<evidence type="ECO:0000313" key="11">
    <source>
        <dbReference type="EMBL" id="KAK8969108.1"/>
    </source>
</evidence>
<gene>
    <name evidence="11" type="ORF">KSP40_PGU020821</name>
</gene>
<keyword evidence="5" id="KW-0560">Oxidoreductase</keyword>
<dbReference type="InterPro" id="IPR002328">
    <property type="entry name" value="ADH_Zn_CS"/>
</dbReference>
<dbReference type="InterPro" id="IPR011032">
    <property type="entry name" value="GroES-like_sf"/>
</dbReference>
<name>A0ABR2MYV6_9ASPA</name>
<evidence type="ECO:0000259" key="10">
    <source>
        <dbReference type="Pfam" id="PF08240"/>
    </source>
</evidence>
<feature type="domain" description="Alcohol dehydrogenase-like C-terminal" evidence="9">
    <location>
        <begin position="205"/>
        <end position="323"/>
    </location>
</feature>
<protein>
    <submittedName>
        <fullName evidence="11">Alcohol dehydrogenase-like 2</fullName>
    </submittedName>
</protein>
<keyword evidence="12" id="KW-1185">Reference proteome</keyword>
<comment type="caution">
    <text evidence="11">The sequence shown here is derived from an EMBL/GenBank/DDBJ whole genome shotgun (WGS) entry which is preliminary data.</text>
</comment>
<accession>A0ABR2MYV6</accession>
<evidence type="ECO:0000259" key="9">
    <source>
        <dbReference type="Pfam" id="PF00107"/>
    </source>
</evidence>
<dbReference type="InterPro" id="IPR013154">
    <property type="entry name" value="ADH-like_N"/>
</dbReference>
<dbReference type="PANTHER" id="PTHR43880:SF10">
    <property type="entry name" value="ALCOHOL DEHYDROGENASE-LIKE 2"/>
    <property type="match status" value="1"/>
</dbReference>
<organism evidence="11 12">
    <name type="scientific">Platanthera guangdongensis</name>
    <dbReference type="NCBI Taxonomy" id="2320717"/>
    <lineage>
        <taxon>Eukaryota</taxon>
        <taxon>Viridiplantae</taxon>
        <taxon>Streptophyta</taxon>
        <taxon>Embryophyta</taxon>
        <taxon>Tracheophyta</taxon>
        <taxon>Spermatophyta</taxon>
        <taxon>Magnoliopsida</taxon>
        <taxon>Liliopsida</taxon>
        <taxon>Asparagales</taxon>
        <taxon>Orchidaceae</taxon>
        <taxon>Orchidoideae</taxon>
        <taxon>Orchideae</taxon>
        <taxon>Orchidinae</taxon>
        <taxon>Platanthera</taxon>
    </lineage>
</organism>
<dbReference type="Pfam" id="PF08240">
    <property type="entry name" value="ADH_N"/>
    <property type="match status" value="1"/>
</dbReference>
<evidence type="ECO:0000256" key="8">
    <source>
        <dbReference type="RuleBase" id="RU361277"/>
    </source>
</evidence>
<dbReference type="InterPro" id="IPR013149">
    <property type="entry name" value="ADH-like_C"/>
</dbReference>
<keyword evidence="4 8" id="KW-0862">Zinc</keyword>
<reference evidence="11 12" key="1">
    <citation type="journal article" date="2022" name="Nat. Plants">
        <title>Genomes of leafy and leafless Platanthera orchids illuminate the evolution of mycoheterotrophy.</title>
        <authorList>
            <person name="Li M.H."/>
            <person name="Liu K.W."/>
            <person name="Li Z."/>
            <person name="Lu H.C."/>
            <person name="Ye Q.L."/>
            <person name="Zhang D."/>
            <person name="Wang J.Y."/>
            <person name="Li Y.F."/>
            <person name="Zhong Z.M."/>
            <person name="Liu X."/>
            <person name="Yu X."/>
            <person name="Liu D.K."/>
            <person name="Tu X.D."/>
            <person name="Liu B."/>
            <person name="Hao Y."/>
            <person name="Liao X.Y."/>
            <person name="Jiang Y.T."/>
            <person name="Sun W.H."/>
            <person name="Chen J."/>
            <person name="Chen Y.Q."/>
            <person name="Ai Y."/>
            <person name="Zhai J.W."/>
            <person name="Wu S.S."/>
            <person name="Zhou Z."/>
            <person name="Hsiao Y.Y."/>
            <person name="Wu W.L."/>
            <person name="Chen Y.Y."/>
            <person name="Lin Y.F."/>
            <person name="Hsu J.L."/>
            <person name="Li C.Y."/>
            <person name="Wang Z.W."/>
            <person name="Zhao X."/>
            <person name="Zhong W.Y."/>
            <person name="Ma X.K."/>
            <person name="Ma L."/>
            <person name="Huang J."/>
            <person name="Chen G.Z."/>
            <person name="Huang M.Z."/>
            <person name="Huang L."/>
            <person name="Peng D.H."/>
            <person name="Luo Y.B."/>
            <person name="Zou S.Q."/>
            <person name="Chen S.P."/>
            <person name="Lan S."/>
            <person name="Tsai W.C."/>
            <person name="Van de Peer Y."/>
            <person name="Liu Z.J."/>
        </authorList>
    </citation>
    <scope>NUCLEOTIDE SEQUENCE [LARGE SCALE GENOMIC DNA]</scope>
    <source>
        <strain evidence="11">Lor288</strain>
    </source>
</reference>
<evidence type="ECO:0000256" key="6">
    <source>
        <dbReference type="ARBA" id="ARBA00049164"/>
    </source>
</evidence>
<comment type="similarity">
    <text evidence="8">Belongs to the zinc-containing alcohol dehydrogenase family.</text>
</comment>
<sequence>MGSCHETGPKLIRCKAAVCRVPGEPLVFEEVVVAPPKAFEVRIKVICTSLCHTDVSYWRSKEFASSILGHETVGIVESVGEGAEEVAVGDKVVPMFQPNCRKCGPCRSEKNNLCDAVQARSFGMPRDGTSRITDAAGASLTNLFGISSFSEYTVVDVASIVKVDPKMPPDRVCPLSCGISTGLGAAWRVADVEAGSSVVIFGLGAVGLAVAEGARLRGAAKIIGVDLNPNKILIGKKFGITDFINPKEIGEKPVNEIVKELTNCGADYSFECIGLTSTMNEAFRSSKNGGKTIILGLDVQGSLCINTQELLFGKTIVGSILGGTKVKVDIPIFIKKYLDKELQLDEFITHQIGFDEINKAFDLLNAGECIRCIIWMDK</sequence>
<dbReference type="PANTHER" id="PTHR43880">
    <property type="entry name" value="ALCOHOL DEHYDROGENASE"/>
    <property type="match status" value="1"/>
</dbReference>
<evidence type="ECO:0000256" key="7">
    <source>
        <dbReference type="ARBA" id="ARBA00049243"/>
    </source>
</evidence>
<comment type="catalytic activity">
    <reaction evidence="7">
        <text>a primary alcohol + NAD(+) = an aldehyde + NADH + H(+)</text>
        <dbReference type="Rhea" id="RHEA:10736"/>
        <dbReference type="ChEBI" id="CHEBI:15378"/>
        <dbReference type="ChEBI" id="CHEBI:15734"/>
        <dbReference type="ChEBI" id="CHEBI:17478"/>
        <dbReference type="ChEBI" id="CHEBI:57540"/>
        <dbReference type="ChEBI" id="CHEBI:57945"/>
        <dbReference type="EC" id="1.1.1.1"/>
    </reaction>
</comment>
<dbReference type="Gene3D" id="3.90.180.10">
    <property type="entry name" value="Medium-chain alcohol dehydrogenases, catalytic domain"/>
    <property type="match status" value="1"/>
</dbReference>
<comment type="cofactor">
    <cofactor evidence="1 8">
        <name>Zn(2+)</name>
        <dbReference type="ChEBI" id="CHEBI:29105"/>
    </cofactor>
</comment>
<dbReference type="InterPro" id="IPR036291">
    <property type="entry name" value="NAD(P)-bd_dom_sf"/>
</dbReference>
<keyword evidence="3 8" id="KW-0479">Metal-binding</keyword>
<evidence type="ECO:0000256" key="3">
    <source>
        <dbReference type="ARBA" id="ARBA00022723"/>
    </source>
</evidence>
<evidence type="ECO:0000313" key="12">
    <source>
        <dbReference type="Proteomes" id="UP001412067"/>
    </source>
</evidence>
<evidence type="ECO:0000256" key="5">
    <source>
        <dbReference type="ARBA" id="ARBA00023002"/>
    </source>
</evidence>
<dbReference type="EMBL" id="JBBWWR010000003">
    <property type="protein sequence ID" value="KAK8969108.1"/>
    <property type="molecule type" value="Genomic_DNA"/>
</dbReference>
<proteinExistence type="inferred from homology"/>
<dbReference type="SUPFAM" id="SSF50129">
    <property type="entry name" value="GroES-like"/>
    <property type="match status" value="2"/>
</dbReference>
<dbReference type="PROSITE" id="PS00059">
    <property type="entry name" value="ADH_ZINC"/>
    <property type="match status" value="1"/>
</dbReference>
<dbReference type="SUPFAM" id="SSF51735">
    <property type="entry name" value="NAD(P)-binding Rossmann-fold domains"/>
    <property type="match status" value="1"/>
</dbReference>
<dbReference type="Gene3D" id="3.40.50.720">
    <property type="entry name" value="NAD(P)-binding Rossmann-like Domain"/>
    <property type="match status" value="1"/>
</dbReference>
<dbReference type="Pfam" id="PF00107">
    <property type="entry name" value="ADH_zinc_N"/>
    <property type="match status" value="1"/>
</dbReference>
<evidence type="ECO:0000256" key="2">
    <source>
        <dbReference type="ARBA" id="ARBA00011738"/>
    </source>
</evidence>
<comment type="catalytic activity">
    <reaction evidence="6">
        <text>a secondary alcohol + NAD(+) = a ketone + NADH + H(+)</text>
        <dbReference type="Rhea" id="RHEA:10740"/>
        <dbReference type="ChEBI" id="CHEBI:15378"/>
        <dbReference type="ChEBI" id="CHEBI:17087"/>
        <dbReference type="ChEBI" id="CHEBI:35681"/>
        <dbReference type="ChEBI" id="CHEBI:57540"/>
        <dbReference type="ChEBI" id="CHEBI:57945"/>
        <dbReference type="EC" id="1.1.1.1"/>
    </reaction>
</comment>
<dbReference type="Proteomes" id="UP001412067">
    <property type="component" value="Unassembled WGS sequence"/>
</dbReference>
<evidence type="ECO:0000256" key="1">
    <source>
        <dbReference type="ARBA" id="ARBA00001947"/>
    </source>
</evidence>
<feature type="domain" description="Alcohol dehydrogenase-like N-terminal" evidence="10">
    <location>
        <begin position="40"/>
        <end position="163"/>
    </location>
</feature>
<evidence type="ECO:0000256" key="4">
    <source>
        <dbReference type="ARBA" id="ARBA00022833"/>
    </source>
</evidence>
<comment type="subunit">
    <text evidence="2">Homodimer.</text>
</comment>